<keyword evidence="7 8" id="KW-0472">Membrane</keyword>
<evidence type="ECO:0000313" key="11">
    <source>
        <dbReference type="Proteomes" id="UP000176404"/>
    </source>
</evidence>
<dbReference type="Gene3D" id="1.20.1110.10">
    <property type="entry name" value="Calcium-transporting ATPase, transmembrane domain"/>
    <property type="match status" value="2"/>
</dbReference>
<evidence type="ECO:0000256" key="4">
    <source>
        <dbReference type="ARBA" id="ARBA00022840"/>
    </source>
</evidence>
<evidence type="ECO:0000256" key="2">
    <source>
        <dbReference type="ARBA" id="ARBA00022692"/>
    </source>
</evidence>
<dbReference type="InterPro" id="IPR001757">
    <property type="entry name" value="P_typ_ATPase"/>
</dbReference>
<keyword evidence="5" id="KW-1278">Translocase</keyword>
<dbReference type="InterPro" id="IPR018303">
    <property type="entry name" value="ATPase_P-typ_P_site"/>
</dbReference>
<dbReference type="PRINTS" id="PR00120">
    <property type="entry name" value="HATPASE"/>
</dbReference>
<keyword evidence="6 8" id="KW-1133">Transmembrane helix</keyword>
<feature type="transmembrane region" description="Helical" evidence="8">
    <location>
        <begin position="726"/>
        <end position="745"/>
    </location>
</feature>
<dbReference type="InterPro" id="IPR023214">
    <property type="entry name" value="HAD_sf"/>
</dbReference>
<dbReference type="Gene3D" id="2.70.150.10">
    <property type="entry name" value="Calcium-transporting ATPase, cytoplasmic transduction domain A"/>
    <property type="match status" value="1"/>
</dbReference>
<feature type="transmembrane region" description="Helical" evidence="8">
    <location>
        <begin position="757"/>
        <end position="774"/>
    </location>
</feature>
<feature type="transmembrane region" description="Helical" evidence="8">
    <location>
        <begin position="248"/>
        <end position="274"/>
    </location>
</feature>
<dbReference type="GO" id="GO:0016887">
    <property type="term" value="F:ATP hydrolysis activity"/>
    <property type="evidence" value="ECO:0007669"/>
    <property type="project" value="InterPro"/>
</dbReference>
<comment type="subcellular location">
    <subcellularLocation>
        <location evidence="1">Membrane</location>
        <topology evidence="1">Multi-pass membrane protein</topology>
    </subcellularLocation>
</comment>
<dbReference type="InterPro" id="IPR023298">
    <property type="entry name" value="ATPase_P-typ_TM_dom_sf"/>
</dbReference>
<dbReference type="STRING" id="1802517.A2892_03735"/>
<evidence type="ECO:0000256" key="8">
    <source>
        <dbReference type="SAM" id="Phobius"/>
    </source>
</evidence>
<name>A0A1F8B7G0_9BACT</name>
<evidence type="ECO:0000259" key="9">
    <source>
        <dbReference type="SMART" id="SM00831"/>
    </source>
</evidence>
<feature type="transmembrane region" description="Helical" evidence="8">
    <location>
        <begin position="794"/>
        <end position="815"/>
    </location>
</feature>
<dbReference type="Pfam" id="PF00122">
    <property type="entry name" value="E1-E2_ATPase"/>
    <property type="match status" value="1"/>
</dbReference>
<dbReference type="EMBL" id="MGHD01000010">
    <property type="protein sequence ID" value="OGM59982.1"/>
    <property type="molecule type" value="Genomic_DNA"/>
</dbReference>
<keyword evidence="3" id="KW-0547">Nucleotide-binding</keyword>
<dbReference type="InterPro" id="IPR036412">
    <property type="entry name" value="HAD-like_sf"/>
</dbReference>
<dbReference type="AlphaFoldDB" id="A0A1F8B7G0"/>
<dbReference type="InterPro" id="IPR023299">
    <property type="entry name" value="ATPase_P-typ_cyto_dom_N"/>
</dbReference>
<dbReference type="Gene3D" id="3.40.1110.10">
    <property type="entry name" value="Calcium-transporting ATPase, cytoplasmic domain N"/>
    <property type="match status" value="2"/>
</dbReference>
<proteinExistence type="predicted"/>
<dbReference type="SFLD" id="SFLDS00003">
    <property type="entry name" value="Haloacid_Dehalogenase"/>
    <property type="match status" value="1"/>
</dbReference>
<evidence type="ECO:0000256" key="5">
    <source>
        <dbReference type="ARBA" id="ARBA00022967"/>
    </source>
</evidence>
<feature type="transmembrane region" description="Helical" evidence="8">
    <location>
        <begin position="223"/>
        <end position="242"/>
    </location>
</feature>
<dbReference type="InterPro" id="IPR059000">
    <property type="entry name" value="ATPase_P-type_domA"/>
</dbReference>
<reference evidence="10 11" key="1">
    <citation type="journal article" date="2016" name="Nat. Commun.">
        <title>Thousands of microbial genomes shed light on interconnected biogeochemical processes in an aquifer system.</title>
        <authorList>
            <person name="Anantharaman K."/>
            <person name="Brown C.T."/>
            <person name="Hug L.A."/>
            <person name="Sharon I."/>
            <person name="Castelle C.J."/>
            <person name="Probst A.J."/>
            <person name="Thomas B.C."/>
            <person name="Singh A."/>
            <person name="Wilkins M.J."/>
            <person name="Karaoz U."/>
            <person name="Brodie E.L."/>
            <person name="Williams K.H."/>
            <person name="Hubbard S.S."/>
            <person name="Banfield J.F."/>
        </authorList>
    </citation>
    <scope>NUCLEOTIDE SEQUENCE [LARGE SCALE GENOMIC DNA]</scope>
</reference>
<dbReference type="Pfam" id="PF00689">
    <property type="entry name" value="Cation_ATPase_C"/>
    <property type="match status" value="1"/>
</dbReference>
<dbReference type="SFLD" id="SFLDG00002">
    <property type="entry name" value="C1.7:_P-type_atpase_like"/>
    <property type="match status" value="1"/>
</dbReference>
<accession>A0A1F8B7G0</accession>
<dbReference type="InterPro" id="IPR044492">
    <property type="entry name" value="P_typ_ATPase_HD_dom"/>
</dbReference>
<organism evidence="10 11">
    <name type="scientific">Candidatus Woesebacteria bacterium RIFCSPLOWO2_01_FULL_39_10b</name>
    <dbReference type="NCBI Taxonomy" id="1802517"/>
    <lineage>
        <taxon>Bacteria</taxon>
        <taxon>Candidatus Woeseibacteriota</taxon>
    </lineage>
</organism>
<dbReference type="SMART" id="SM00831">
    <property type="entry name" value="Cation_ATPase_N"/>
    <property type="match status" value="1"/>
</dbReference>
<evidence type="ECO:0000256" key="3">
    <source>
        <dbReference type="ARBA" id="ARBA00022741"/>
    </source>
</evidence>
<evidence type="ECO:0000313" key="10">
    <source>
        <dbReference type="EMBL" id="OGM59982.1"/>
    </source>
</evidence>
<protein>
    <recommendedName>
        <fullName evidence="9">Cation-transporting P-type ATPase N-terminal domain-containing protein</fullName>
    </recommendedName>
</protein>
<dbReference type="SUPFAM" id="SSF81653">
    <property type="entry name" value="Calcium ATPase, transduction domain A"/>
    <property type="match status" value="1"/>
</dbReference>
<evidence type="ECO:0000256" key="1">
    <source>
        <dbReference type="ARBA" id="ARBA00004141"/>
    </source>
</evidence>
<dbReference type="SUPFAM" id="SSF56784">
    <property type="entry name" value="HAD-like"/>
    <property type="match status" value="1"/>
</dbReference>
<dbReference type="PRINTS" id="PR00119">
    <property type="entry name" value="CATATPASE"/>
</dbReference>
<feature type="domain" description="Cation-transporting P-type ATPase N-terminal" evidence="9">
    <location>
        <begin position="6"/>
        <end position="68"/>
    </location>
</feature>
<comment type="caution">
    <text evidence="10">The sequence shown here is derived from an EMBL/GenBank/DDBJ whole genome shotgun (WGS) entry which is preliminary data.</text>
</comment>
<dbReference type="SFLD" id="SFLDF00027">
    <property type="entry name" value="p-type_atpase"/>
    <property type="match status" value="1"/>
</dbReference>
<dbReference type="Proteomes" id="UP000176404">
    <property type="component" value="Unassembled WGS sequence"/>
</dbReference>
<sequence length="824" mass="90765">MSKVKCQKSKVVEGLTSKEAKEKLEKFGPNVLPEKLPPTDLEIFISQLKNPLVYVLFIAGTVTLILGDFNDTIIIFLAVLINTVFSFLQERKASKALYALKKLIHPKAKVIRDGEVIQIDVKEVVPGDVVSLNAGDKVPADGIIVFANRLFITEAVLTGESVPVSKERKDKIFMGTIISSGQARFLVEKTGEETEVGKIAISVQEEGEDTPLTKQSKVFSRQLVILVIVLTTFVFIFGVLSGRNLMEIIITSVALAVSSIPEGLLIGLTVILAIGMQRILKKRGLVRNLVSAETLGGVTTICIDKTGTLTEGKMQVVEVVGDESEIAQQAILANDLDDPIVIAFWEWALGKIPNPKSKIQKYPRLDSIPFSSKEKFFACLTKWNDQKNMIFINGAPEYLLKWSDLKGEKRRLVKEKINELTSSGKRVIGMAMKKIPITYKKLSAKDVRNNLEWVGILAFSDPLREGVREALEKVKLAGIKLLVITGDYPQTAISVVKNLGISIDEKLILTGQELEKMSLRALSKRLGKIGYAGIFARTSPNQKEKIVEALKKRGEVVAMMGDGVNDAPALNKADIGIVVGEASDVAKETADLVLLDSNFATIVAAIEEGRGIFNNLRKIILYLMSDAFEEIIAVSGTLILGLPLPVSAAQILWINLVSDGFPNIALTLDPKQKGIMEKSPRSPKEDLVTSWMRILILVVSLVGGIMALIIFSFYYKNTNLPLARSIAFATLGVNSLVYVFSIRTLKEPFWEENPFDNLWLDIAVIGGLFLQVLPFASERLRGFFGIVALSYSQWLIVAGTSVLMFIIIEISKLVFRFEALKKTK</sequence>
<dbReference type="PANTHER" id="PTHR42861">
    <property type="entry name" value="CALCIUM-TRANSPORTING ATPASE"/>
    <property type="match status" value="1"/>
</dbReference>
<dbReference type="InterPro" id="IPR004014">
    <property type="entry name" value="ATPase_P-typ_cation-transptr_N"/>
</dbReference>
<dbReference type="NCBIfam" id="TIGR01494">
    <property type="entry name" value="ATPase_P-type"/>
    <property type="match status" value="2"/>
</dbReference>
<dbReference type="PROSITE" id="PS00154">
    <property type="entry name" value="ATPASE_E1_E2"/>
    <property type="match status" value="1"/>
</dbReference>
<feature type="transmembrane region" description="Helical" evidence="8">
    <location>
        <begin position="51"/>
        <end position="67"/>
    </location>
</feature>
<gene>
    <name evidence="10" type="ORF">A2892_03735</name>
</gene>
<dbReference type="Gene3D" id="3.40.50.1000">
    <property type="entry name" value="HAD superfamily/HAD-like"/>
    <property type="match status" value="2"/>
</dbReference>
<feature type="transmembrane region" description="Helical" evidence="8">
    <location>
        <begin position="690"/>
        <end position="714"/>
    </location>
</feature>
<keyword evidence="4" id="KW-0067">ATP-binding</keyword>
<dbReference type="GO" id="GO:0005524">
    <property type="term" value="F:ATP binding"/>
    <property type="evidence" value="ECO:0007669"/>
    <property type="project" value="UniProtKB-KW"/>
</dbReference>
<evidence type="ECO:0000256" key="7">
    <source>
        <dbReference type="ARBA" id="ARBA00023136"/>
    </source>
</evidence>
<dbReference type="InterPro" id="IPR006068">
    <property type="entry name" value="ATPase_P-typ_cation-transptr_C"/>
</dbReference>
<dbReference type="GO" id="GO:0016020">
    <property type="term" value="C:membrane"/>
    <property type="evidence" value="ECO:0007669"/>
    <property type="project" value="UniProtKB-SubCell"/>
</dbReference>
<dbReference type="SUPFAM" id="SSF81665">
    <property type="entry name" value="Calcium ATPase, transmembrane domain M"/>
    <property type="match status" value="1"/>
</dbReference>
<dbReference type="InterPro" id="IPR008250">
    <property type="entry name" value="ATPase_P-typ_transduc_dom_A_sf"/>
</dbReference>
<feature type="transmembrane region" description="Helical" evidence="8">
    <location>
        <begin position="73"/>
        <end position="88"/>
    </location>
</feature>
<keyword evidence="2 8" id="KW-0812">Transmembrane</keyword>
<dbReference type="Pfam" id="PF00702">
    <property type="entry name" value="Hydrolase"/>
    <property type="match status" value="1"/>
</dbReference>
<dbReference type="Pfam" id="PF00690">
    <property type="entry name" value="Cation_ATPase_N"/>
    <property type="match status" value="1"/>
</dbReference>
<evidence type="ECO:0000256" key="6">
    <source>
        <dbReference type="ARBA" id="ARBA00022989"/>
    </source>
</evidence>